<gene>
    <name evidence="2" type="ORF">HNQ81_000600</name>
</gene>
<accession>A0A840UZD1</accession>
<keyword evidence="1" id="KW-0175">Coiled coil</keyword>
<name>A0A840UZD1_9BACT</name>
<dbReference type="RefSeq" id="WP_183348163.1">
    <property type="nucleotide sequence ID" value="NZ_JACHEO010000002.1"/>
</dbReference>
<organism evidence="2 3">
    <name type="scientific">Desulfoprunum benzoelyticum</name>
    <dbReference type="NCBI Taxonomy" id="1506996"/>
    <lineage>
        <taxon>Bacteria</taxon>
        <taxon>Pseudomonadati</taxon>
        <taxon>Thermodesulfobacteriota</taxon>
        <taxon>Desulfobulbia</taxon>
        <taxon>Desulfobulbales</taxon>
        <taxon>Desulfobulbaceae</taxon>
        <taxon>Desulfoprunum</taxon>
    </lineage>
</organism>
<protein>
    <submittedName>
        <fullName evidence="2">Uncharacterized protein</fullName>
    </submittedName>
</protein>
<feature type="coiled-coil region" evidence="1">
    <location>
        <begin position="118"/>
        <end position="145"/>
    </location>
</feature>
<comment type="caution">
    <text evidence="2">The sequence shown here is derived from an EMBL/GenBank/DDBJ whole genome shotgun (WGS) entry which is preliminary data.</text>
</comment>
<evidence type="ECO:0000313" key="3">
    <source>
        <dbReference type="Proteomes" id="UP000539642"/>
    </source>
</evidence>
<dbReference type="Proteomes" id="UP000539642">
    <property type="component" value="Unassembled WGS sequence"/>
</dbReference>
<dbReference type="EMBL" id="JACHEO010000002">
    <property type="protein sequence ID" value="MBB5346890.1"/>
    <property type="molecule type" value="Genomic_DNA"/>
</dbReference>
<evidence type="ECO:0000256" key="1">
    <source>
        <dbReference type="SAM" id="Coils"/>
    </source>
</evidence>
<evidence type="ECO:0000313" key="2">
    <source>
        <dbReference type="EMBL" id="MBB5346890.1"/>
    </source>
</evidence>
<reference evidence="2 3" key="1">
    <citation type="submission" date="2020-08" db="EMBL/GenBank/DDBJ databases">
        <title>Genomic Encyclopedia of Type Strains, Phase IV (KMG-IV): sequencing the most valuable type-strain genomes for metagenomic binning, comparative biology and taxonomic classification.</title>
        <authorList>
            <person name="Goeker M."/>
        </authorList>
    </citation>
    <scope>NUCLEOTIDE SEQUENCE [LARGE SCALE GENOMIC DNA]</scope>
    <source>
        <strain evidence="2 3">DSM 28570</strain>
    </source>
</reference>
<keyword evidence="3" id="KW-1185">Reference proteome</keyword>
<sequence length="241" mass="28635">MDDITKILSLEVKKEIAERYFGFRKRIEDDTDLYQQRLTASSLELESSIGFDLIRIYILLHDEHLIHRFIDLVGLPQEFYYDPYFVQSASIRRRVFSGMKSRGWSRRSRFRNMFYDIYESLAGHIESYRKTLSELTEEQETIREQINLFYRRNDIDSIMSFIRRIDNPDPNELMASSTIDAHHGLDEKMRLHPPLPACDLLPTISPLPALKDIRPQLKQLINEAYTLPRKWRLRDEILPLA</sequence>
<dbReference type="AlphaFoldDB" id="A0A840UZD1"/>
<proteinExistence type="predicted"/>